<dbReference type="PROSITE" id="PS01180">
    <property type="entry name" value="CUB"/>
    <property type="match status" value="1"/>
</dbReference>
<feature type="domain" description="CUB" evidence="11">
    <location>
        <begin position="438"/>
        <end position="547"/>
    </location>
</feature>
<keyword evidence="9" id="KW-0812">Transmembrane</keyword>
<dbReference type="InterPro" id="IPR001245">
    <property type="entry name" value="Ser-Thr/Tyr_kinase_cat_dom"/>
</dbReference>
<keyword evidence="3" id="KW-0964">Secreted</keyword>
<dbReference type="GO" id="GO:0004672">
    <property type="term" value="F:protein kinase activity"/>
    <property type="evidence" value="ECO:0007669"/>
    <property type="project" value="InterPro"/>
</dbReference>
<keyword evidence="6" id="KW-0067">ATP-binding</keyword>
<keyword evidence="9" id="KW-0472">Membrane</keyword>
<dbReference type="EMBL" id="JBBPBK010000012">
    <property type="protein sequence ID" value="KAK9274295.1"/>
    <property type="molecule type" value="Genomic_DNA"/>
</dbReference>
<comment type="similarity">
    <text evidence="8">Belongs to the EXORDIUM family.</text>
</comment>
<feature type="domain" description="Protein kinase" evidence="12">
    <location>
        <begin position="606"/>
        <end position="871"/>
    </location>
</feature>
<dbReference type="InterPro" id="IPR000859">
    <property type="entry name" value="CUB_dom"/>
</dbReference>
<gene>
    <name evidence="13" type="ORF">L1049_019109</name>
</gene>
<dbReference type="SMART" id="SM00042">
    <property type="entry name" value="CUB"/>
    <property type="match status" value="2"/>
</dbReference>
<evidence type="ECO:0000256" key="10">
    <source>
        <dbReference type="SAM" id="SignalP"/>
    </source>
</evidence>
<evidence type="ECO:0000256" key="7">
    <source>
        <dbReference type="ARBA" id="ARBA00023157"/>
    </source>
</evidence>
<evidence type="ECO:0000259" key="11">
    <source>
        <dbReference type="PROSITE" id="PS01180"/>
    </source>
</evidence>
<comment type="caution">
    <text evidence="13">The sequence shown here is derived from an EMBL/GenBank/DDBJ whole genome shotgun (WGS) entry which is preliminary data.</text>
</comment>
<organism evidence="13 14">
    <name type="scientific">Liquidambar formosana</name>
    <name type="common">Formosan gum</name>
    <dbReference type="NCBI Taxonomy" id="63359"/>
    <lineage>
        <taxon>Eukaryota</taxon>
        <taxon>Viridiplantae</taxon>
        <taxon>Streptophyta</taxon>
        <taxon>Embryophyta</taxon>
        <taxon>Tracheophyta</taxon>
        <taxon>Spermatophyta</taxon>
        <taxon>Magnoliopsida</taxon>
        <taxon>eudicotyledons</taxon>
        <taxon>Gunneridae</taxon>
        <taxon>Pentapetalae</taxon>
        <taxon>Saxifragales</taxon>
        <taxon>Altingiaceae</taxon>
        <taxon>Liquidambar</taxon>
    </lineage>
</organism>
<feature type="chain" id="PRO_5042939852" evidence="10">
    <location>
        <begin position="22"/>
        <end position="871"/>
    </location>
</feature>
<evidence type="ECO:0000256" key="4">
    <source>
        <dbReference type="ARBA" id="ARBA00022729"/>
    </source>
</evidence>
<evidence type="ECO:0000259" key="12">
    <source>
        <dbReference type="PROSITE" id="PS50011"/>
    </source>
</evidence>
<dbReference type="Gene3D" id="2.60.120.290">
    <property type="entry name" value="Spermadhesin, CUB domain"/>
    <property type="match status" value="2"/>
</dbReference>
<comment type="subcellular location">
    <subcellularLocation>
        <location evidence="1">Secreted</location>
        <location evidence="1">Extracellular space</location>
        <location evidence="1">Apoplast</location>
    </subcellularLocation>
</comment>
<dbReference type="PANTHER" id="PTHR27001">
    <property type="entry name" value="OS01G0253100 PROTEIN"/>
    <property type="match status" value="1"/>
</dbReference>
<evidence type="ECO:0000313" key="13">
    <source>
        <dbReference type="EMBL" id="KAK9274295.1"/>
    </source>
</evidence>
<evidence type="ECO:0000256" key="9">
    <source>
        <dbReference type="SAM" id="Phobius"/>
    </source>
</evidence>
<protein>
    <submittedName>
        <fullName evidence="13">Uncharacterized protein</fullName>
    </submittedName>
</protein>
<dbReference type="Pfam" id="PF07714">
    <property type="entry name" value="PK_Tyr_Ser-Thr"/>
    <property type="match status" value="1"/>
</dbReference>
<dbReference type="PANTHER" id="PTHR27001:SF931">
    <property type="entry name" value="OS11G0664100 PROTEIN"/>
    <property type="match status" value="1"/>
</dbReference>
<keyword evidence="2" id="KW-0052">Apoplast</keyword>
<keyword evidence="7" id="KW-1015">Disulfide bond</keyword>
<dbReference type="Pfam" id="PF00431">
    <property type="entry name" value="CUB"/>
    <property type="match status" value="1"/>
</dbReference>
<keyword evidence="9" id="KW-1133">Transmembrane helix</keyword>
<dbReference type="GO" id="GO:0048046">
    <property type="term" value="C:apoplast"/>
    <property type="evidence" value="ECO:0007669"/>
    <property type="project" value="UniProtKB-SubCell"/>
</dbReference>
<dbReference type="Pfam" id="PF04674">
    <property type="entry name" value="Phi_1"/>
    <property type="match status" value="1"/>
</dbReference>
<dbReference type="SUPFAM" id="SSF56112">
    <property type="entry name" value="Protein kinase-like (PK-like)"/>
    <property type="match status" value="1"/>
</dbReference>
<dbReference type="InterPro" id="IPR011009">
    <property type="entry name" value="Kinase-like_dom_sf"/>
</dbReference>
<evidence type="ECO:0000256" key="3">
    <source>
        <dbReference type="ARBA" id="ARBA00022525"/>
    </source>
</evidence>
<dbReference type="SUPFAM" id="SSF49854">
    <property type="entry name" value="Spermadhesin, CUB domain"/>
    <property type="match status" value="2"/>
</dbReference>
<dbReference type="GO" id="GO:0005886">
    <property type="term" value="C:plasma membrane"/>
    <property type="evidence" value="ECO:0007669"/>
    <property type="project" value="TreeGrafter"/>
</dbReference>
<dbReference type="PROSITE" id="PS50011">
    <property type="entry name" value="PROTEIN_KINASE_DOM"/>
    <property type="match status" value="1"/>
</dbReference>
<dbReference type="GO" id="GO:0005524">
    <property type="term" value="F:ATP binding"/>
    <property type="evidence" value="ECO:0007669"/>
    <property type="project" value="UniProtKB-KW"/>
</dbReference>
<dbReference type="CDD" id="cd00041">
    <property type="entry name" value="CUB"/>
    <property type="match status" value="1"/>
</dbReference>
<feature type="signal peptide" evidence="10">
    <location>
        <begin position="1"/>
        <end position="21"/>
    </location>
</feature>
<accession>A0AAP0RC30</accession>
<evidence type="ECO:0000256" key="8">
    <source>
        <dbReference type="ARBA" id="ARBA00023591"/>
    </source>
</evidence>
<evidence type="ECO:0000256" key="1">
    <source>
        <dbReference type="ARBA" id="ARBA00004271"/>
    </source>
</evidence>
<proteinExistence type="inferred from homology"/>
<keyword evidence="4 10" id="KW-0732">Signal</keyword>
<dbReference type="Gene3D" id="1.10.510.10">
    <property type="entry name" value="Transferase(Phosphotransferase) domain 1"/>
    <property type="match status" value="1"/>
</dbReference>
<reference evidence="13 14" key="1">
    <citation type="journal article" date="2024" name="Plant J.">
        <title>Genome sequences and population genomics reveal climatic adaptation and genomic divergence between two closely related sweetgum species.</title>
        <authorList>
            <person name="Xu W.Q."/>
            <person name="Ren C.Q."/>
            <person name="Zhang X.Y."/>
            <person name="Comes H.P."/>
            <person name="Liu X.H."/>
            <person name="Li Y.G."/>
            <person name="Kettle C.J."/>
            <person name="Jalonen R."/>
            <person name="Gaisberger H."/>
            <person name="Ma Y.Z."/>
            <person name="Qiu Y.X."/>
        </authorList>
    </citation>
    <scope>NUCLEOTIDE SEQUENCE [LARGE SCALE GENOMIC DNA]</scope>
    <source>
        <strain evidence="13">Hangzhou</strain>
    </source>
</reference>
<dbReference type="InterPro" id="IPR035914">
    <property type="entry name" value="Sperma_CUB_dom_sf"/>
</dbReference>
<keyword evidence="14" id="KW-1185">Reference proteome</keyword>
<dbReference type="Proteomes" id="UP001415857">
    <property type="component" value="Unassembled WGS sequence"/>
</dbReference>
<dbReference type="InterPro" id="IPR006766">
    <property type="entry name" value="EXORDIUM-like"/>
</dbReference>
<dbReference type="InterPro" id="IPR000719">
    <property type="entry name" value="Prot_kinase_dom"/>
</dbReference>
<evidence type="ECO:0000256" key="6">
    <source>
        <dbReference type="ARBA" id="ARBA00022840"/>
    </source>
</evidence>
<evidence type="ECO:0000256" key="2">
    <source>
        <dbReference type="ARBA" id="ARBA00022523"/>
    </source>
</evidence>
<dbReference type="AlphaFoldDB" id="A0AAP0RC30"/>
<name>A0AAP0RC30_LIQFO</name>
<keyword evidence="5" id="KW-0547">Nucleotide-binding</keyword>
<evidence type="ECO:0000256" key="5">
    <source>
        <dbReference type="ARBA" id="ARBA00022741"/>
    </source>
</evidence>
<feature type="transmembrane region" description="Helical" evidence="9">
    <location>
        <begin position="557"/>
        <end position="582"/>
    </location>
</feature>
<sequence>MVDILLTALLLSFLPQYPCLSSEESTFSLSYYGGNIMTEPVTVSLLWFGSGWEESGTEAIKNAITSLTPPQYPVKDSEVPTLRNWWEIIRQYRDSDNVPVTDRVDVGVECFYTGPQLNMTLDQVVGIGQSVFNKTSIDGFGGNLSCNGVFGVKDSSIYYVVFSHTVKFLDRREQRELINLCSGNFETEVSTGVMVRFAWARAPQNAADQCSTFFHGSFYLGPPNGDEKIDSLVGYMLAKIAEEVTNPDGRGWISDDGSGLTVNSFCASLFRREAGPPLFMDAQRNVSFNAVGLNGYRYMVQYIWDQKIRNCALKLSETCGTNPVMFKQPKGNLNEGIIVNHTNGLQPYPPNQKCRWKIYYPTAKFISFTINYLSVAADNLMICQSELNPTQCSTLQSNSGNSKNFKLKGSKAYIEFTSGDYVATESRGWELSYSAGLCSGKEDIYAREGVIGYTSSIGFPYVEGLSCQWVLHGKPGTLVSLSFTHINISKGFDFLGIYNGTMRQMANFSGVYSGSNLPQMNLTGRVMVSFATQTDEGEGWSANFYISSPVDQNKEGLLFIIAIVLAVVAISFSLAFITLAVLRRRRKHMNSMDSFENLMSIRVEISREENRIGEGPSAIVYRAISTDGSSVAVKSPKETTPQTELEEEILLKSSCHPNIISLVGCAQDGIRGHYLVFEFMARGSLSWNLREKGETLDWEKRLEIALQISSAIQMLHMYSNPPIYHGNIRSENVLLDEFYNAKLGGFGAANYCKNNGRDPENPSEMAEDIGSFGFLLVELLRGDPLVIRRASEPFRSLEEINELVGGQECLDARLDIPKEDCKIMSLSKLGEIAKWCISSCQKIGGDENSPKISDVMLSLKQVKQLFCAVSS</sequence>
<evidence type="ECO:0000313" key="14">
    <source>
        <dbReference type="Proteomes" id="UP001415857"/>
    </source>
</evidence>